<sequence>MYKVIVELPLSKDPNLESKDKKGQTVLSLVARDGHEAIAKLLLSKNADLKSKNEKDIILLFLRMIGGGHKATVRILLDKNPNINSTDIWGQTPLSLAVRRDYEAVIKLLREKGGVEGDLDDGETVLVAVVHWHVHMCKYYPEPLKPSLARILSAGTMTVQK</sequence>
<dbReference type="Gene3D" id="1.25.40.20">
    <property type="entry name" value="Ankyrin repeat-containing domain"/>
    <property type="match status" value="1"/>
</dbReference>
<dbReference type="PANTHER" id="PTHR24198:SF165">
    <property type="entry name" value="ANKYRIN REPEAT-CONTAINING PROTEIN-RELATED"/>
    <property type="match status" value="1"/>
</dbReference>
<comment type="caution">
    <text evidence="4">The sequence shown here is derived from an EMBL/GenBank/DDBJ whole genome shotgun (WGS) entry which is preliminary data.</text>
</comment>
<dbReference type="InterPro" id="IPR002110">
    <property type="entry name" value="Ankyrin_rpt"/>
</dbReference>
<evidence type="ECO:0000313" key="5">
    <source>
        <dbReference type="Proteomes" id="UP001147747"/>
    </source>
</evidence>
<dbReference type="EMBL" id="JAPZBU010000008">
    <property type="protein sequence ID" value="KAJ5392670.1"/>
    <property type="molecule type" value="Genomic_DNA"/>
</dbReference>
<keyword evidence="5" id="KW-1185">Reference proteome</keyword>
<name>A0A9W9W0P6_9EURO</name>
<dbReference type="PROSITE" id="PS50088">
    <property type="entry name" value="ANK_REPEAT"/>
    <property type="match status" value="1"/>
</dbReference>
<gene>
    <name evidence="4" type="ORF">N7509_008160</name>
</gene>
<dbReference type="GeneID" id="81371777"/>
<reference evidence="4" key="2">
    <citation type="journal article" date="2023" name="IMA Fungus">
        <title>Comparative genomic study of the Penicillium genus elucidates a diverse pangenome and 15 lateral gene transfer events.</title>
        <authorList>
            <person name="Petersen C."/>
            <person name="Sorensen T."/>
            <person name="Nielsen M.R."/>
            <person name="Sondergaard T.E."/>
            <person name="Sorensen J.L."/>
            <person name="Fitzpatrick D.A."/>
            <person name="Frisvad J.C."/>
            <person name="Nielsen K.L."/>
        </authorList>
    </citation>
    <scope>NUCLEOTIDE SEQUENCE</scope>
    <source>
        <strain evidence="4">IBT 29677</strain>
    </source>
</reference>
<dbReference type="OrthoDB" id="341259at2759"/>
<dbReference type="Proteomes" id="UP001147747">
    <property type="component" value="Unassembled WGS sequence"/>
</dbReference>
<reference evidence="4" key="1">
    <citation type="submission" date="2022-12" db="EMBL/GenBank/DDBJ databases">
        <authorList>
            <person name="Petersen C."/>
        </authorList>
    </citation>
    <scope>NUCLEOTIDE SEQUENCE</scope>
    <source>
        <strain evidence="4">IBT 29677</strain>
    </source>
</reference>
<evidence type="ECO:0000256" key="3">
    <source>
        <dbReference type="PROSITE-ProRule" id="PRU00023"/>
    </source>
</evidence>
<dbReference type="RefSeq" id="XP_056488348.1">
    <property type="nucleotide sequence ID" value="XM_056632797.1"/>
</dbReference>
<dbReference type="PROSITE" id="PS50297">
    <property type="entry name" value="ANK_REP_REGION"/>
    <property type="match status" value="1"/>
</dbReference>
<dbReference type="AlphaFoldDB" id="A0A9W9W0P6"/>
<dbReference type="SUPFAM" id="SSF48403">
    <property type="entry name" value="Ankyrin repeat"/>
    <property type="match status" value="1"/>
</dbReference>
<dbReference type="SMART" id="SM00248">
    <property type="entry name" value="ANK"/>
    <property type="match status" value="3"/>
</dbReference>
<protein>
    <recommendedName>
        <fullName evidence="6">Ankyrin repeat protein</fullName>
    </recommendedName>
</protein>
<dbReference type="Pfam" id="PF12796">
    <property type="entry name" value="Ank_2"/>
    <property type="match status" value="1"/>
</dbReference>
<evidence type="ECO:0000313" key="4">
    <source>
        <dbReference type="EMBL" id="KAJ5392670.1"/>
    </source>
</evidence>
<dbReference type="InterPro" id="IPR036770">
    <property type="entry name" value="Ankyrin_rpt-contain_sf"/>
</dbReference>
<keyword evidence="2 3" id="KW-0040">ANK repeat</keyword>
<accession>A0A9W9W0P6</accession>
<dbReference type="PANTHER" id="PTHR24198">
    <property type="entry name" value="ANKYRIN REPEAT AND PROTEIN KINASE DOMAIN-CONTAINING PROTEIN"/>
    <property type="match status" value="1"/>
</dbReference>
<evidence type="ECO:0000256" key="2">
    <source>
        <dbReference type="ARBA" id="ARBA00023043"/>
    </source>
</evidence>
<feature type="repeat" description="ANK" evidence="3">
    <location>
        <begin position="22"/>
        <end position="54"/>
    </location>
</feature>
<evidence type="ECO:0000256" key="1">
    <source>
        <dbReference type="ARBA" id="ARBA00022737"/>
    </source>
</evidence>
<keyword evidence="1" id="KW-0677">Repeat</keyword>
<organism evidence="4 5">
    <name type="scientific">Penicillium cosmopolitanum</name>
    <dbReference type="NCBI Taxonomy" id="1131564"/>
    <lineage>
        <taxon>Eukaryota</taxon>
        <taxon>Fungi</taxon>
        <taxon>Dikarya</taxon>
        <taxon>Ascomycota</taxon>
        <taxon>Pezizomycotina</taxon>
        <taxon>Eurotiomycetes</taxon>
        <taxon>Eurotiomycetidae</taxon>
        <taxon>Eurotiales</taxon>
        <taxon>Aspergillaceae</taxon>
        <taxon>Penicillium</taxon>
    </lineage>
</organism>
<dbReference type="Pfam" id="PF00023">
    <property type="entry name" value="Ank"/>
    <property type="match status" value="1"/>
</dbReference>
<evidence type="ECO:0008006" key="6">
    <source>
        <dbReference type="Google" id="ProtNLM"/>
    </source>
</evidence>
<proteinExistence type="predicted"/>